<gene>
    <name evidence="7" type="ORF">MUK42_33125</name>
</gene>
<name>A0A9E7FER6_9LILI</name>
<dbReference type="EMBL" id="CP097505">
    <property type="protein sequence ID" value="URD92946.1"/>
    <property type="molecule type" value="Genomic_DNA"/>
</dbReference>
<evidence type="ECO:0000256" key="6">
    <source>
        <dbReference type="SAM" id="MobiDB-lite"/>
    </source>
</evidence>
<comment type="similarity">
    <text evidence="5">Belongs to the ROH1 family.</text>
</comment>
<organism evidence="7 8">
    <name type="scientific">Musa troglodytarum</name>
    <name type="common">fe'i banana</name>
    <dbReference type="NCBI Taxonomy" id="320322"/>
    <lineage>
        <taxon>Eukaryota</taxon>
        <taxon>Viridiplantae</taxon>
        <taxon>Streptophyta</taxon>
        <taxon>Embryophyta</taxon>
        <taxon>Tracheophyta</taxon>
        <taxon>Spermatophyta</taxon>
        <taxon>Magnoliopsida</taxon>
        <taxon>Liliopsida</taxon>
        <taxon>Zingiberales</taxon>
        <taxon>Musaceae</taxon>
        <taxon>Musa</taxon>
    </lineage>
</organism>
<evidence type="ECO:0000313" key="7">
    <source>
        <dbReference type="EMBL" id="URD92946.1"/>
    </source>
</evidence>
<dbReference type="PANTHER" id="PTHR31509">
    <property type="entry name" value="BPS1-LIKE PROTEIN"/>
    <property type="match status" value="1"/>
</dbReference>
<keyword evidence="2" id="KW-0812">Transmembrane</keyword>
<keyword evidence="4" id="KW-0472">Membrane</keyword>
<accession>A0A9E7FER6</accession>
<dbReference type="Pfam" id="PF05633">
    <property type="entry name" value="ROH1-like"/>
    <property type="match status" value="1"/>
</dbReference>
<sequence>MTITMPENQGGGSPLSMALRGRTFLSLRRSQVVSMEQGQEQELDLFQTHVADRLLALLPPSNVGGGGEPPLSLAFLSKLLDALIACEEEFRSLLGQNHAGLLSKPPADRAVADLLDRAVKSLDVCNAVSLALHSLRHWHRHALIAASALLSDHCGQGPLNRARRALAKLLASGPDSPSAASGRYDGSSGRSSGSSSSSNHMRALSWSVSRNWSAGRQMPPVPAHLATPRGGEAGGAGMALAVYALSSVLSFAMWVLAAAVPCQDRGSAAPPSPVSPRQHLPWAAAMAGLQDRITDEWRRRKGSAGLLAEMQGVEQCGKELMEAVGESGPPPSRAEDMAARAAELAEACRRLEEGLGPLERQVRDVFHLVIGNRVEVLRCVDHSAHTAAATPNLPHLSQ</sequence>
<feature type="compositionally biased region" description="Low complexity" evidence="6">
    <location>
        <begin position="172"/>
        <end position="198"/>
    </location>
</feature>
<proteinExistence type="inferred from homology"/>
<dbReference type="AlphaFoldDB" id="A0A9E7FER6"/>
<evidence type="ECO:0000256" key="4">
    <source>
        <dbReference type="ARBA" id="ARBA00023136"/>
    </source>
</evidence>
<evidence type="ECO:0000256" key="5">
    <source>
        <dbReference type="ARBA" id="ARBA00035114"/>
    </source>
</evidence>
<keyword evidence="8" id="KW-1185">Reference proteome</keyword>
<feature type="region of interest" description="Disordered" evidence="6">
    <location>
        <begin position="172"/>
        <end position="200"/>
    </location>
</feature>
<reference evidence="7" key="1">
    <citation type="submission" date="2022-05" db="EMBL/GenBank/DDBJ databases">
        <title>The Musa troglodytarum L. genome provides insights into the mechanism of non-climacteric behaviour and enrichment of carotenoids.</title>
        <authorList>
            <person name="Wang J."/>
        </authorList>
    </citation>
    <scope>NUCLEOTIDE SEQUENCE</scope>
    <source>
        <tissue evidence="7">Leaf</tissue>
    </source>
</reference>
<dbReference type="Proteomes" id="UP001055439">
    <property type="component" value="Chromosome 3"/>
</dbReference>
<evidence type="ECO:0000313" key="8">
    <source>
        <dbReference type="Proteomes" id="UP001055439"/>
    </source>
</evidence>
<keyword evidence="3" id="KW-1133">Transmembrane helix</keyword>
<evidence type="ECO:0000256" key="3">
    <source>
        <dbReference type="ARBA" id="ARBA00022989"/>
    </source>
</evidence>
<dbReference type="OrthoDB" id="1878996at2759"/>
<evidence type="ECO:0000256" key="1">
    <source>
        <dbReference type="ARBA" id="ARBA00004167"/>
    </source>
</evidence>
<comment type="subcellular location">
    <subcellularLocation>
        <location evidence="1">Membrane</location>
        <topology evidence="1">Single-pass membrane protein</topology>
    </subcellularLocation>
</comment>
<protein>
    <submittedName>
        <fullName evidence="7">Uncharacterized protein</fullName>
    </submittedName>
</protein>
<evidence type="ECO:0000256" key="2">
    <source>
        <dbReference type="ARBA" id="ARBA00022692"/>
    </source>
</evidence>
<dbReference type="GO" id="GO:0016020">
    <property type="term" value="C:membrane"/>
    <property type="evidence" value="ECO:0007669"/>
    <property type="project" value="UniProtKB-SubCell"/>
</dbReference>
<dbReference type="InterPro" id="IPR008511">
    <property type="entry name" value="ROH1-like"/>
</dbReference>